<dbReference type="EMBL" id="LT670818">
    <property type="protein sequence ID" value="SHG67841.1"/>
    <property type="molecule type" value="Genomic_DNA"/>
</dbReference>
<feature type="region of interest" description="Disordered" evidence="1">
    <location>
        <begin position="83"/>
        <end position="164"/>
    </location>
</feature>
<feature type="compositionally biased region" description="Polar residues" evidence="1">
    <location>
        <begin position="151"/>
        <end position="164"/>
    </location>
</feature>
<accession>A0A1M5LS50</accession>
<dbReference type="Proteomes" id="UP000190675">
    <property type="component" value="Chromosome I"/>
</dbReference>
<proteinExistence type="predicted"/>
<organism evidence="3 4">
    <name type="scientific">Bradyrhizobium erythrophlei</name>
    <dbReference type="NCBI Taxonomy" id="1437360"/>
    <lineage>
        <taxon>Bacteria</taxon>
        <taxon>Pseudomonadati</taxon>
        <taxon>Pseudomonadota</taxon>
        <taxon>Alphaproteobacteria</taxon>
        <taxon>Hyphomicrobiales</taxon>
        <taxon>Nitrobacteraceae</taxon>
        <taxon>Bradyrhizobium</taxon>
    </lineage>
</organism>
<feature type="compositionally biased region" description="Basic and acidic residues" evidence="1">
    <location>
        <begin position="96"/>
        <end position="114"/>
    </location>
</feature>
<evidence type="ECO:0000256" key="1">
    <source>
        <dbReference type="SAM" id="MobiDB-lite"/>
    </source>
</evidence>
<feature type="compositionally biased region" description="Polar residues" evidence="1">
    <location>
        <begin position="199"/>
        <end position="213"/>
    </location>
</feature>
<evidence type="ECO:0000313" key="3">
    <source>
        <dbReference type="EMBL" id="SHG67841.1"/>
    </source>
</evidence>
<protein>
    <submittedName>
        <fullName evidence="3">Uncharacterized protein</fullName>
    </submittedName>
</protein>
<feature type="signal peptide" evidence="2">
    <location>
        <begin position="1"/>
        <end position="39"/>
    </location>
</feature>
<name>A0A1M5LS50_9BRAD</name>
<dbReference type="RefSeq" id="WP_079567141.1">
    <property type="nucleotide sequence ID" value="NZ_LT670818.1"/>
</dbReference>
<gene>
    <name evidence="3" type="ORF">SAMN05444169_3631</name>
</gene>
<reference evidence="3 4" key="1">
    <citation type="submission" date="2016-11" db="EMBL/GenBank/DDBJ databases">
        <authorList>
            <person name="Jaros S."/>
            <person name="Januszkiewicz K."/>
            <person name="Wedrychowicz H."/>
        </authorList>
    </citation>
    <scope>NUCLEOTIDE SEQUENCE [LARGE SCALE GENOMIC DNA]</scope>
    <source>
        <strain evidence="3 4">GAS242</strain>
    </source>
</reference>
<dbReference type="OrthoDB" id="8018783at2"/>
<evidence type="ECO:0000256" key="2">
    <source>
        <dbReference type="SAM" id="SignalP"/>
    </source>
</evidence>
<evidence type="ECO:0000313" key="4">
    <source>
        <dbReference type="Proteomes" id="UP000190675"/>
    </source>
</evidence>
<feature type="chain" id="PRO_5012680262" evidence="2">
    <location>
        <begin position="40"/>
        <end position="241"/>
    </location>
</feature>
<keyword evidence="2" id="KW-0732">Signal</keyword>
<sequence length="241" mass="25987">MRDTEANGWMVQNSSKTTRRALRLAVVALGVGLVMTAGAARAQEDDEDDKTFEEKIIENIMTGIGGTNMEHKGIDYRERSPLVVPPKLDLPPPESVRGEIKDPNWPKDPDEARRKAAIAARKKERAKSPEEAARPLTPAELNVGRTAAPAHTSSEPIQPGVSTNPALSPAQLGYNGGLFGIFKGNKPEAVPFTGEPERQTLTQPPAGYQTPSPNFAYGTGPDDRKSLDTHIDVMTGKEVGN</sequence>
<dbReference type="AlphaFoldDB" id="A0A1M5LS50"/>
<feature type="region of interest" description="Disordered" evidence="1">
    <location>
        <begin position="188"/>
        <end position="227"/>
    </location>
</feature>